<dbReference type="PRINTS" id="PR00707">
    <property type="entry name" value="UBCTHYDRLASE"/>
</dbReference>
<comment type="similarity">
    <text evidence="2 7 8">Belongs to the peptidase C12 family.</text>
</comment>
<dbReference type="EMBL" id="JADGJW010000095">
    <property type="protein sequence ID" value="KAJ3224377.1"/>
    <property type="molecule type" value="Genomic_DNA"/>
</dbReference>
<dbReference type="PANTHER" id="PTHR10589:SF17">
    <property type="entry name" value="UBIQUITIN CARBOXYL-TERMINAL HYDROLASE"/>
    <property type="match status" value="1"/>
</dbReference>
<evidence type="ECO:0000256" key="3">
    <source>
        <dbReference type="ARBA" id="ARBA00022670"/>
    </source>
</evidence>
<dbReference type="Proteomes" id="UP001211065">
    <property type="component" value="Unassembled WGS sequence"/>
</dbReference>
<gene>
    <name evidence="10" type="primary">UCHL3</name>
    <name evidence="10" type="ORF">HK099_008549</name>
</gene>
<dbReference type="InterPro" id="IPR036959">
    <property type="entry name" value="Peptidase_C12_UCH_sf"/>
</dbReference>
<dbReference type="PROSITE" id="PS52048">
    <property type="entry name" value="UCH_DOMAIN"/>
    <property type="match status" value="1"/>
</dbReference>
<dbReference type="InterPro" id="IPR001578">
    <property type="entry name" value="Peptidase_C12_UCH"/>
</dbReference>
<evidence type="ECO:0000256" key="2">
    <source>
        <dbReference type="ARBA" id="ARBA00009326"/>
    </source>
</evidence>
<comment type="caution">
    <text evidence="10">The sequence shown here is derived from an EMBL/GenBank/DDBJ whole genome shotgun (WGS) entry which is preliminary data.</text>
</comment>
<keyword evidence="6 8" id="KW-0788">Thiol protease</keyword>
<reference evidence="10" key="1">
    <citation type="submission" date="2020-05" db="EMBL/GenBank/DDBJ databases">
        <title>Phylogenomic resolution of chytrid fungi.</title>
        <authorList>
            <person name="Stajich J.E."/>
            <person name="Amses K."/>
            <person name="Simmons R."/>
            <person name="Seto K."/>
            <person name="Myers J."/>
            <person name="Bonds A."/>
            <person name="Quandt C.A."/>
            <person name="Barry K."/>
            <person name="Liu P."/>
            <person name="Grigoriev I."/>
            <person name="Longcore J.E."/>
            <person name="James T.Y."/>
        </authorList>
    </citation>
    <scope>NUCLEOTIDE SEQUENCE</scope>
    <source>
        <strain evidence="10">JEL0476</strain>
    </source>
</reference>
<keyword evidence="11" id="KW-1185">Reference proteome</keyword>
<dbReference type="Gene3D" id="3.40.532.10">
    <property type="entry name" value="Peptidase C12, ubiquitin carboxyl-terminal hydrolase"/>
    <property type="match status" value="1"/>
</dbReference>
<evidence type="ECO:0000256" key="5">
    <source>
        <dbReference type="ARBA" id="ARBA00022801"/>
    </source>
</evidence>
<dbReference type="PANTHER" id="PTHR10589">
    <property type="entry name" value="UBIQUITIN CARBOXYL-TERMINAL HYDROLASE"/>
    <property type="match status" value="1"/>
</dbReference>
<evidence type="ECO:0000313" key="10">
    <source>
        <dbReference type="EMBL" id="KAJ3224377.1"/>
    </source>
</evidence>
<dbReference type="InterPro" id="IPR038765">
    <property type="entry name" value="Papain-like_cys_pep_sf"/>
</dbReference>
<organism evidence="10 11">
    <name type="scientific">Clydaea vesicula</name>
    <dbReference type="NCBI Taxonomy" id="447962"/>
    <lineage>
        <taxon>Eukaryota</taxon>
        <taxon>Fungi</taxon>
        <taxon>Fungi incertae sedis</taxon>
        <taxon>Chytridiomycota</taxon>
        <taxon>Chytridiomycota incertae sedis</taxon>
        <taxon>Chytridiomycetes</taxon>
        <taxon>Lobulomycetales</taxon>
        <taxon>Lobulomycetaceae</taxon>
        <taxon>Clydaea</taxon>
    </lineage>
</organism>
<dbReference type="EC" id="3.4.19.12" evidence="8"/>
<accession>A0AAD5U635</accession>
<evidence type="ECO:0000256" key="1">
    <source>
        <dbReference type="ARBA" id="ARBA00000707"/>
    </source>
</evidence>
<feature type="non-terminal residue" evidence="10">
    <location>
        <position position="111"/>
    </location>
</feature>
<dbReference type="GO" id="GO:0004843">
    <property type="term" value="F:cysteine-type deubiquitinase activity"/>
    <property type="evidence" value="ECO:0007669"/>
    <property type="project" value="UniProtKB-EC"/>
</dbReference>
<comment type="catalytic activity">
    <reaction evidence="1 8">
        <text>Thiol-dependent hydrolysis of ester, thioester, amide, peptide and isopeptide bonds formed by the C-terminal Gly of ubiquitin (a 76-residue protein attached to proteins as an intracellular targeting signal).</text>
        <dbReference type="EC" id="3.4.19.12"/>
    </reaction>
</comment>
<evidence type="ECO:0000256" key="4">
    <source>
        <dbReference type="ARBA" id="ARBA00022786"/>
    </source>
</evidence>
<sequence length="111" mass="12372">LLHAILNGLDESDIDNGNRPLLKIFNKTRHFSADERAKFLESEEASELANLHFHSSIEGQSTVPESNADVDLHFVTFVEVEGQLYELDGRKPFPINHGACINLLEDSVNGI</sequence>
<evidence type="ECO:0000256" key="8">
    <source>
        <dbReference type="RuleBase" id="RU361215"/>
    </source>
</evidence>
<comment type="caution">
    <text evidence="7">Lacks conserved residue(s) required for the propagation of feature annotation.</text>
</comment>
<keyword evidence="5 8" id="KW-0378">Hydrolase</keyword>
<evidence type="ECO:0000259" key="9">
    <source>
        <dbReference type="PROSITE" id="PS52048"/>
    </source>
</evidence>
<dbReference type="GO" id="GO:0005737">
    <property type="term" value="C:cytoplasm"/>
    <property type="evidence" value="ECO:0007669"/>
    <property type="project" value="TreeGrafter"/>
</dbReference>
<keyword evidence="4 8" id="KW-0833">Ubl conjugation pathway</keyword>
<evidence type="ECO:0000256" key="7">
    <source>
        <dbReference type="PROSITE-ProRule" id="PRU01393"/>
    </source>
</evidence>
<proteinExistence type="inferred from homology"/>
<feature type="domain" description="UCH catalytic" evidence="9">
    <location>
        <begin position="1"/>
        <end position="111"/>
    </location>
</feature>
<dbReference type="AlphaFoldDB" id="A0AAD5U635"/>
<protein>
    <recommendedName>
        <fullName evidence="8">Ubiquitin carboxyl-terminal hydrolase</fullName>
        <ecNumber evidence="8">3.4.19.12</ecNumber>
    </recommendedName>
</protein>
<evidence type="ECO:0000256" key="6">
    <source>
        <dbReference type="ARBA" id="ARBA00022807"/>
    </source>
</evidence>
<keyword evidence="3 8" id="KW-0645">Protease</keyword>
<dbReference type="SUPFAM" id="SSF54001">
    <property type="entry name" value="Cysteine proteinases"/>
    <property type="match status" value="1"/>
</dbReference>
<name>A0AAD5U635_9FUNG</name>
<dbReference type="GO" id="GO:0016579">
    <property type="term" value="P:protein deubiquitination"/>
    <property type="evidence" value="ECO:0007669"/>
    <property type="project" value="TreeGrafter"/>
</dbReference>
<dbReference type="GO" id="GO:0006511">
    <property type="term" value="P:ubiquitin-dependent protein catabolic process"/>
    <property type="evidence" value="ECO:0007669"/>
    <property type="project" value="UniProtKB-UniRule"/>
</dbReference>
<evidence type="ECO:0000313" key="11">
    <source>
        <dbReference type="Proteomes" id="UP001211065"/>
    </source>
</evidence>
<dbReference type="Pfam" id="PF01088">
    <property type="entry name" value="Peptidase_C12"/>
    <property type="match status" value="1"/>
</dbReference>